<dbReference type="AlphaFoldDB" id="A0A1M5CKW7"/>
<organism evidence="2 3">
    <name type="scientific">Cnuella takakiae</name>
    <dbReference type="NCBI Taxonomy" id="1302690"/>
    <lineage>
        <taxon>Bacteria</taxon>
        <taxon>Pseudomonadati</taxon>
        <taxon>Bacteroidota</taxon>
        <taxon>Chitinophagia</taxon>
        <taxon>Chitinophagales</taxon>
        <taxon>Chitinophagaceae</taxon>
        <taxon>Cnuella</taxon>
    </lineage>
</organism>
<sequence>MKITPHKSLTANIQVKEKMIPELVAIGMAFIGVFFFFIKILFF</sequence>
<keyword evidence="1" id="KW-0812">Transmembrane</keyword>
<evidence type="ECO:0000313" key="2">
    <source>
        <dbReference type="EMBL" id="SHF55247.1"/>
    </source>
</evidence>
<keyword evidence="1" id="KW-0472">Membrane</keyword>
<dbReference type="Proteomes" id="UP000184368">
    <property type="component" value="Unassembled WGS sequence"/>
</dbReference>
<reference evidence="2 3" key="1">
    <citation type="submission" date="2016-11" db="EMBL/GenBank/DDBJ databases">
        <authorList>
            <person name="Jaros S."/>
            <person name="Januszkiewicz K."/>
            <person name="Wedrychowicz H."/>
        </authorList>
    </citation>
    <scope>NUCLEOTIDE SEQUENCE [LARGE SCALE GENOMIC DNA]</scope>
    <source>
        <strain evidence="2 3">DSM 26897</strain>
    </source>
</reference>
<dbReference type="EMBL" id="FQUO01000009">
    <property type="protein sequence ID" value="SHF55247.1"/>
    <property type="molecule type" value="Genomic_DNA"/>
</dbReference>
<name>A0A1M5CKW7_9BACT</name>
<feature type="transmembrane region" description="Helical" evidence="1">
    <location>
        <begin position="20"/>
        <end position="42"/>
    </location>
</feature>
<evidence type="ECO:0000313" key="3">
    <source>
        <dbReference type="Proteomes" id="UP000184368"/>
    </source>
</evidence>
<protein>
    <submittedName>
        <fullName evidence="2">Uncharacterized protein</fullName>
    </submittedName>
</protein>
<accession>A0A1M5CKW7</accession>
<evidence type="ECO:0000256" key="1">
    <source>
        <dbReference type="SAM" id="Phobius"/>
    </source>
</evidence>
<keyword evidence="3" id="KW-1185">Reference proteome</keyword>
<keyword evidence="1" id="KW-1133">Transmembrane helix</keyword>
<proteinExistence type="predicted"/>
<gene>
    <name evidence="2" type="ORF">SAMN05444008_109114</name>
</gene>